<dbReference type="InterPro" id="IPR003660">
    <property type="entry name" value="HAMP_dom"/>
</dbReference>
<protein>
    <recommendedName>
        <fullName evidence="3">histidine kinase</fullName>
        <ecNumber evidence="3">2.7.13.3</ecNumber>
    </recommendedName>
</protein>
<dbReference type="PRINTS" id="PR00344">
    <property type="entry name" value="BCTRLSENSOR"/>
</dbReference>
<dbReference type="InterPro" id="IPR036890">
    <property type="entry name" value="HATPase_C_sf"/>
</dbReference>
<evidence type="ECO:0000259" key="12">
    <source>
        <dbReference type="PROSITE" id="PS50885"/>
    </source>
</evidence>
<dbReference type="EC" id="2.7.13.3" evidence="3"/>
<dbReference type="SUPFAM" id="SSF158472">
    <property type="entry name" value="HAMP domain-like"/>
    <property type="match status" value="1"/>
</dbReference>
<dbReference type="AlphaFoldDB" id="A0A3D9IPA1"/>
<dbReference type="PANTHER" id="PTHR34220:SF7">
    <property type="entry name" value="SENSOR HISTIDINE KINASE YPDA"/>
    <property type="match status" value="1"/>
</dbReference>
<evidence type="ECO:0000313" key="14">
    <source>
        <dbReference type="Proteomes" id="UP000256977"/>
    </source>
</evidence>
<gene>
    <name evidence="13" type="ORF">DFP98_1255</name>
</gene>
<proteinExistence type="predicted"/>
<dbReference type="Gene3D" id="3.30.565.10">
    <property type="entry name" value="Histidine kinase-like ATPase, C-terminal domain"/>
    <property type="match status" value="1"/>
</dbReference>
<comment type="subcellular location">
    <subcellularLocation>
        <location evidence="2">Cell membrane</location>
        <topology evidence="2">Multi-pass membrane protein</topology>
    </subcellularLocation>
</comment>
<evidence type="ECO:0000256" key="6">
    <source>
        <dbReference type="ARBA" id="ARBA00022679"/>
    </source>
</evidence>
<comment type="caution">
    <text evidence="13">The sequence shown here is derived from an EMBL/GenBank/DDBJ whole genome shotgun (WGS) entry which is preliminary data.</text>
</comment>
<dbReference type="InterPro" id="IPR003594">
    <property type="entry name" value="HATPase_dom"/>
</dbReference>
<dbReference type="SUPFAM" id="SSF55874">
    <property type="entry name" value="ATPase domain of HSP90 chaperone/DNA topoisomerase II/histidine kinase"/>
    <property type="match status" value="1"/>
</dbReference>
<feature type="transmembrane region" description="Helical" evidence="11">
    <location>
        <begin position="28"/>
        <end position="48"/>
    </location>
</feature>
<dbReference type="EMBL" id="QRDZ01000025">
    <property type="protein sequence ID" value="RED63458.1"/>
    <property type="molecule type" value="Genomic_DNA"/>
</dbReference>
<evidence type="ECO:0000256" key="11">
    <source>
        <dbReference type="SAM" id="Phobius"/>
    </source>
</evidence>
<evidence type="ECO:0000256" key="4">
    <source>
        <dbReference type="ARBA" id="ARBA00022475"/>
    </source>
</evidence>
<dbReference type="GO" id="GO:0000155">
    <property type="term" value="F:phosphorelay sensor kinase activity"/>
    <property type="evidence" value="ECO:0007669"/>
    <property type="project" value="InterPro"/>
</dbReference>
<dbReference type="OrthoDB" id="9776552at2"/>
<feature type="compositionally biased region" description="Basic and acidic residues" evidence="10">
    <location>
        <begin position="593"/>
        <end position="618"/>
    </location>
</feature>
<evidence type="ECO:0000256" key="2">
    <source>
        <dbReference type="ARBA" id="ARBA00004651"/>
    </source>
</evidence>
<keyword evidence="7 13" id="KW-0418">Kinase</keyword>
<dbReference type="Proteomes" id="UP000256977">
    <property type="component" value="Unassembled WGS sequence"/>
</dbReference>
<reference evidence="13 14" key="1">
    <citation type="submission" date="2018-07" db="EMBL/GenBank/DDBJ databases">
        <title>Genomic Encyclopedia of Type Strains, Phase III (KMG-III): the genomes of soil and plant-associated and newly described type strains.</title>
        <authorList>
            <person name="Whitman W."/>
        </authorList>
    </citation>
    <scope>NUCLEOTIDE SEQUENCE [LARGE SCALE GENOMIC DNA]</scope>
    <source>
        <strain evidence="13 14">CECT 7287</strain>
    </source>
</reference>
<evidence type="ECO:0000256" key="3">
    <source>
        <dbReference type="ARBA" id="ARBA00012438"/>
    </source>
</evidence>
<evidence type="ECO:0000256" key="10">
    <source>
        <dbReference type="SAM" id="MobiDB-lite"/>
    </source>
</evidence>
<feature type="region of interest" description="Disordered" evidence="10">
    <location>
        <begin position="590"/>
        <end position="618"/>
    </location>
</feature>
<feature type="domain" description="HAMP" evidence="12">
    <location>
        <begin position="323"/>
        <end position="375"/>
    </location>
</feature>
<dbReference type="PROSITE" id="PS50885">
    <property type="entry name" value="HAMP"/>
    <property type="match status" value="1"/>
</dbReference>
<keyword evidence="11" id="KW-1133">Transmembrane helix</keyword>
<evidence type="ECO:0000256" key="5">
    <source>
        <dbReference type="ARBA" id="ARBA00022553"/>
    </source>
</evidence>
<sequence>MTPNNDRARARWRRLLLAPFQSKIRNRLLLYMLLLSLLPITAVSYMAISRSAGAMEREIVDLNREQLATVSEYMSEKISQLNEMLSSIVIDDKIADRMSRLDNDDITQFYRANDYITNKLSSVYYANQSVLNGVLLYVVNIGKTYSASAYQEGIRSDRSLEEYSWTSFELEHSHLEYRNDAAKAGFTIMRPINRFEDRKRLGNAALDVKWSMMDRMLSVLFDDGSEVYLLNDVGEVLYAPSSAEGAAGLATDLASRLAGPSSYEKIGDFYVFRRPVPYTFFTVVKVMPNEKVVRSGREIIRASAGIAAVFVAASLLLSILFAYKVTNPITNLVRYMRKLDWIKSDYVADRKRKDEIGLLENSFQTMVANIKGLIEFEYEATIAKRTAEVKALQAQINPHFLQNTLQLISGMALDKDAPEIHRVVKAIGGMFRYSIRNRPDVTTLREEWRHMRNYLYIQETRFPSKVVSEVELPETFAGVPIPLLTLQPLVENAFEHGFGQQLGEWRIRLGVEREGETVVVRIEDNGAGMDATRLAEIRRSLEDNGTLFREAESLGLRNVDARIKLHFGKAFGLRIESEQGAGTRVSILLPGDGVKDERESELRGERTNARSDNEEGQP</sequence>
<name>A0A3D9IPA1_9BACL</name>
<comment type="catalytic activity">
    <reaction evidence="1">
        <text>ATP + protein L-histidine = ADP + protein N-phospho-L-histidine.</text>
        <dbReference type="EC" id="2.7.13.3"/>
    </reaction>
</comment>
<dbReference type="GO" id="GO:0005886">
    <property type="term" value="C:plasma membrane"/>
    <property type="evidence" value="ECO:0007669"/>
    <property type="project" value="UniProtKB-SubCell"/>
</dbReference>
<dbReference type="Pfam" id="PF06580">
    <property type="entry name" value="His_kinase"/>
    <property type="match status" value="1"/>
</dbReference>
<keyword evidence="6" id="KW-0808">Transferase</keyword>
<dbReference type="InterPro" id="IPR004358">
    <property type="entry name" value="Sig_transdc_His_kin-like_C"/>
</dbReference>
<evidence type="ECO:0000256" key="7">
    <source>
        <dbReference type="ARBA" id="ARBA00022777"/>
    </source>
</evidence>
<keyword evidence="9 11" id="KW-0472">Membrane</keyword>
<keyword evidence="4" id="KW-1003">Cell membrane</keyword>
<dbReference type="CDD" id="cd06225">
    <property type="entry name" value="HAMP"/>
    <property type="match status" value="1"/>
</dbReference>
<evidence type="ECO:0000313" key="13">
    <source>
        <dbReference type="EMBL" id="RED63458.1"/>
    </source>
</evidence>
<keyword evidence="5" id="KW-0597">Phosphoprotein</keyword>
<keyword evidence="8" id="KW-0902">Two-component regulatory system</keyword>
<dbReference type="Gene3D" id="6.10.340.10">
    <property type="match status" value="1"/>
</dbReference>
<dbReference type="RefSeq" id="WP_116063582.1">
    <property type="nucleotide sequence ID" value="NZ_QRDZ01000025.1"/>
</dbReference>
<organism evidence="13 14">
    <name type="scientific">Cohnella phaseoli</name>
    <dbReference type="NCBI Taxonomy" id="456490"/>
    <lineage>
        <taxon>Bacteria</taxon>
        <taxon>Bacillati</taxon>
        <taxon>Bacillota</taxon>
        <taxon>Bacilli</taxon>
        <taxon>Bacillales</taxon>
        <taxon>Paenibacillaceae</taxon>
        <taxon>Cohnella</taxon>
    </lineage>
</organism>
<keyword evidence="14" id="KW-1185">Reference proteome</keyword>
<dbReference type="Pfam" id="PF00672">
    <property type="entry name" value="HAMP"/>
    <property type="match status" value="1"/>
</dbReference>
<evidence type="ECO:0000256" key="8">
    <source>
        <dbReference type="ARBA" id="ARBA00023012"/>
    </source>
</evidence>
<dbReference type="InterPro" id="IPR010559">
    <property type="entry name" value="Sig_transdc_His_kin_internal"/>
</dbReference>
<evidence type="ECO:0000256" key="1">
    <source>
        <dbReference type="ARBA" id="ARBA00000085"/>
    </source>
</evidence>
<keyword evidence="11" id="KW-0812">Transmembrane</keyword>
<dbReference type="Pfam" id="PF02518">
    <property type="entry name" value="HATPase_c"/>
    <property type="match status" value="1"/>
</dbReference>
<accession>A0A3D9IPA1</accession>
<dbReference type="InterPro" id="IPR050640">
    <property type="entry name" value="Bact_2-comp_sensor_kinase"/>
</dbReference>
<dbReference type="PANTHER" id="PTHR34220">
    <property type="entry name" value="SENSOR HISTIDINE KINASE YPDA"/>
    <property type="match status" value="1"/>
</dbReference>
<evidence type="ECO:0000256" key="9">
    <source>
        <dbReference type="ARBA" id="ARBA00023136"/>
    </source>
</evidence>